<dbReference type="EMBL" id="CAKXYY010000016">
    <property type="protein sequence ID" value="CAH2354436.1"/>
    <property type="molecule type" value="Genomic_DNA"/>
</dbReference>
<evidence type="ECO:0000256" key="6">
    <source>
        <dbReference type="PIRNR" id="PIRNR018300"/>
    </source>
</evidence>
<comment type="similarity">
    <text evidence="2 6">Belongs to the DNA polymerase alpha subunit B family.</text>
</comment>
<feature type="compositionally biased region" description="Polar residues" evidence="7">
    <location>
        <begin position="77"/>
        <end position="91"/>
    </location>
</feature>
<evidence type="ECO:0000259" key="10">
    <source>
        <dbReference type="Pfam" id="PF22062"/>
    </source>
</evidence>
<comment type="caution">
    <text evidence="11">The sequence shown here is derived from an EMBL/GenBank/DDBJ whole genome shotgun (WGS) entry which is preliminary data.</text>
</comment>
<dbReference type="GO" id="GO:0003677">
    <property type="term" value="F:DNA binding"/>
    <property type="evidence" value="ECO:0007669"/>
    <property type="project" value="InterPro"/>
</dbReference>
<evidence type="ECO:0000256" key="3">
    <source>
        <dbReference type="ARBA" id="ARBA00018596"/>
    </source>
</evidence>
<evidence type="ECO:0000256" key="7">
    <source>
        <dbReference type="SAM" id="MobiDB-lite"/>
    </source>
</evidence>
<evidence type="ECO:0000259" key="9">
    <source>
        <dbReference type="Pfam" id="PF08418"/>
    </source>
</evidence>
<accession>A0A9P0W0B0</accession>
<dbReference type="InterPro" id="IPR013627">
    <property type="entry name" value="Pol_alpha_B_N"/>
</dbReference>
<feature type="domain" description="DNA polymerase alpha subunit B N-terminal" evidence="9">
    <location>
        <begin position="3"/>
        <end position="65"/>
    </location>
</feature>
<evidence type="ECO:0000256" key="1">
    <source>
        <dbReference type="ARBA" id="ARBA00004123"/>
    </source>
</evidence>
<feature type="compositionally biased region" description="Polar residues" evidence="7">
    <location>
        <begin position="106"/>
        <end position="129"/>
    </location>
</feature>
<dbReference type="InterPro" id="IPR007185">
    <property type="entry name" value="DNA_pol_a/d/e_bsu"/>
</dbReference>
<keyword evidence="5 6" id="KW-0539">Nucleus</keyword>
<keyword evidence="12" id="KW-1185">Reference proteome</keyword>
<organism evidence="11 12">
    <name type="scientific">[Candida] railenensis</name>
    <dbReference type="NCBI Taxonomy" id="45579"/>
    <lineage>
        <taxon>Eukaryota</taxon>
        <taxon>Fungi</taxon>
        <taxon>Dikarya</taxon>
        <taxon>Ascomycota</taxon>
        <taxon>Saccharomycotina</taxon>
        <taxon>Pichiomycetes</taxon>
        <taxon>Debaryomycetaceae</taxon>
        <taxon>Kurtzmaniella</taxon>
    </lineage>
</organism>
<reference evidence="11" key="1">
    <citation type="submission" date="2022-03" db="EMBL/GenBank/DDBJ databases">
        <authorList>
            <person name="Legras J.-L."/>
            <person name="Devillers H."/>
            <person name="Grondin C."/>
        </authorList>
    </citation>
    <scope>NUCLEOTIDE SEQUENCE</scope>
    <source>
        <strain evidence="11">CLIB 1423</strain>
    </source>
</reference>
<evidence type="ECO:0000313" key="12">
    <source>
        <dbReference type="Proteomes" id="UP000837801"/>
    </source>
</evidence>
<dbReference type="Pfam" id="PF22062">
    <property type="entry name" value="OB_DPOA2"/>
    <property type="match status" value="1"/>
</dbReference>
<dbReference type="OrthoDB" id="336885at2759"/>
<evidence type="ECO:0000256" key="5">
    <source>
        <dbReference type="ARBA" id="ARBA00023242"/>
    </source>
</evidence>
<dbReference type="InterPro" id="IPR054300">
    <property type="entry name" value="OB_DPOA2"/>
</dbReference>
<sequence length="691" mass="76568">MSIKQLVSLFGPQVAKDDALIDKLKSIQEIFSIDEEDLHLHWETYNVTKAKEDLDLTVENLERLQEYIQTQIATRAPSSGLNNVNQPESTTGSGGLKRKPIMRQPMVSSSPSQSHQNGGAQHNVPSTPSLKRKKVDETPYKTPRTKFDSSPVAGEYATANNTFQSPTPSSVTVKDEVKSNTVLESLNPAIEESLGYIQLEEDASTAIKPFSLSANFDPAKYKFRTMAMKLLESADVLDDQIDSVSQLIQEKNKSVELGNPCLSTQFSIHCCGRVVPDSPIYDSNHILNATALFLETSRFGGIGQRVPLDLSNIDAYSLFPGQIVCLKGTNPTGRSFIVEEIVDIPELGAAVSSKQELNSYLELTEPSKGLKVMYVAGPFSNSHKLDYKKFDKLVDRINTEVKPHVVVLFGPFVDITNDSVSRGDIEQPDQGASRSLDEVFKRIFVPIVKKINSRISVILIPSLKDVCIKHCSFPQDSFNRKQFGLPKNVKVFPNPSSFSINELTMGVSNLDIFKDLRDVYKGARAGENSSISSNRFERISSHILEQRRYYPVVPGSIKKKFNKDKELDTLSNGFMSEELAETEIGGSSLEMPYLGLTELGDSLPDVLVVPSELKYFAKVVKGVVVVNPGYFIRPNSNPDKEDGSYVILNVKPPNVDEEENNVTKVPPTEGVSGDLYFHNACERTRVDILKS</sequence>
<comment type="subcellular location">
    <subcellularLocation>
        <location evidence="1 6">Nucleus</location>
    </subcellularLocation>
</comment>
<dbReference type="InterPro" id="IPR016722">
    <property type="entry name" value="DNA_pol_alpha_bsu"/>
</dbReference>
<dbReference type="Gene3D" id="3.60.21.60">
    <property type="match status" value="2"/>
</dbReference>
<feature type="region of interest" description="Disordered" evidence="7">
    <location>
        <begin position="77"/>
        <end position="153"/>
    </location>
</feature>
<evidence type="ECO:0000256" key="4">
    <source>
        <dbReference type="ARBA" id="ARBA00022705"/>
    </source>
</evidence>
<dbReference type="PANTHER" id="PTHR23061">
    <property type="entry name" value="DNA POLYMERASE 2 ALPHA 70 KDA SUBUNIT"/>
    <property type="match status" value="1"/>
</dbReference>
<dbReference type="Pfam" id="PF08418">
    <property type="entry name" value="Pol_alpha_B_N"/>
    <property type="match status" value="1"/>
</dbReference>
<gene>
    <name evidence="11" type="ORF">CLIB1423_16S02630</name>
</gene>
<keyword evidence="4 6" id="KW-0235">DNA replication</keyword>
<proteinExistence type="inferred from homology"/>
<dbReference type="PIRSF" id="PIRSF018300">
    <property type="entry name" value="DNA_pol_alph_2"/>
    <property type="match status" value="1"/>
</dbReference>
<feature type="domain" description="DNA polymerase alpha/delta/epsilon subunit B" evidence="8">
    <location>
        <begin position="372"/>
        <end position="618"/>
    </location>
</feature>
<dbReference type="PANTHER" id="PTHR23061:SF12">
    <property type="entry name" value="DNA POLYMERASE ALPHA SUBUNIT B"/>
    <property type="match status" value="1"/>
</dbReference>
<protein>
    <recommendedName>
        <fullName evidence="3 6">DNA polymerase alpha subunit B</fullName>
    </recommendedName>
</protein>
<comment type="function">
    <text evidence="6">Accessory subunit of the DNA polymerase alpha complex (also known as the alpha DNA polymerase-primase complex) which plays an essential role in the initiation of DNA synthesis.</text>
</comment>
<dbReference type="Pfam" id="PF04042">
    <property type="entry name" value="DNA_pol_E_B"/>
    <property type="match status" value="1"/>
</dbReference>
<dbReference type="Proteomes" id="UP000837801">
    <property type="component" value="Unassembled WGS sequence"/>
</dbReference>
<name>A0A9P0W0B0_9ASCO</name>
<feature type="domain" description="DNA polymerase alpha subunit B OB" evidence="10">
    <location>
        <begin position="235"/>
        <end position="343"/>
    </location>
</feature>
<dbReference type="GO" id="GO:0006270">
    <property type="term" value="P:DNA replication initiation"/>
    <property type="evidence" value="ECO:0007669"/>
    <property type="project" value="TreeGrafter"/>
</dbReference>
<evidence type="ECO:0000256" key="2">
    <source>
        <dbReference type="ARBA" id="ARBA00007299"/>
    </source>
</evidence>
<dbReference type="AlphaFoldDB" id="A0A9P0W0B0"/>
<evidence type="ECO:0000313" key="11">
    <source>
        <dbReference type="EMBL" id="CAH2354436.1"/>
    </source>
</evidence>
<dbReference type="GO" id="GO:0005658">
    <property type="term" value="C:alpha DNA polymerase:primase complex"/>
    <property type="evidence" value="ECO:0007669"/>
    <property type="project" value="TreeGrafter"/>
</dbReference>
<evidence type="ECO:0000259" key="8">
    <source>
        <dbReference type="Pfam" id="PF04042"/>
    </source>
</evidence>